<dbReference type="AlphaFoldDB" id="A0A1I1DEJ2"/>
<dbReference type="Pfam" id="PF00206">
    <property type="entry name" value="Lyase_1"/>
    <property type="match status" value="1"/>
</dbReference>
<evidence type="ECO:0000256" key="4">
    <source>
        <dbReference type="NCBIfam" id="TIGR00928"/>
    </source>
</evidence>
<dbReference type="InterPro" id="IPR000362">
    <property type="entry name" value="Fumarate_lyase_fam"/>
</dbReference>
<dbReference type="SMART" id="SM00998">
    <property type="entry name" value="ADSL_C"/>
    <property type="match status" value="1"/>
</dbReference>
<dbReference type="InterPro" id="IPR008948">
    <property type="entry name" value="L-Aspartase-like"/>
</dbReference>
<feature type="domain" description="Adenylosuccinate lyase C-terminal" evidence="6">
    <location>
        <begin position="373"/>
        <end position="457"/>
    </location>
</feature>
<dbReference type="OrthoDB" id="9768878at2"/>
<dbReference type="Gene3D" id="1.10.40.30">
    <property type="entry name" value="Fumarase/aspartase (C-terminal domain)"/>
    <property type="match status" value="1"/>
</dbReference>
<dbReference type="RefSeq" id="WP_074959792.1">
    <property type="nucleotide sequence ID" value="NZ_FOKQ01000002.1"/>
</dbReference>
<dbReference type="EC" id="4.3.2.2" evidence="4 5"/>
<dbReference type="Proteomes" id="UP000182192">
    <property type="component" value="Unassembled WGS sequence"/>
</dbReference>
<dbReference type="EMBL" id="FOKQ01000002">
    <property type="protein sequence ID" value="SFB73375.1"/>
    <property type="molecule type" value="Genomic_DNA"/>
</dbReference>
<dbReference type="Pfam" id="PF10397">
    <property type="entry name" value="ADSL_C"/>
    <property type="match status" value="1"/>
</dbReference>
<reference evidence="7 8" key="1">
    <citation type="submission" date="2016-10" db="EMBL/GenBank/DDBJ databases">
        <authorList>
            <person name="de Groot N.N."/>
        </authorList>
    </citation>
    <scope>NUCLEOTIDE SEQUENCE [LARGE SCALE GENOMIC DNA]</scope>
    <source>
        <strain evidence="7 8">AR67</strain>
    </source>
</reference>
<dbReference type="GO" id="GO:0044208">
    <property type="term" value="P:'de novo' AMP biosynthetic process"/>
    <property type="evidence" value="ECO:0007669"/>
    <property type="project" value="UniProtKB-UniPathway"/>
</dbReference>
<dbReference type="UniPathway" id="UPA00075">
    <property type="reaction ID" value="UER00336"/>
</dbReference>
<dbReference type="PRINTS" id="PR00149">
    <property type="entry name" value="FUMRATELYASE"/>
</dbReference>
<dbReference type="InterPro" id="IPR004769">
    <property type="entry name" value="Pur_lyase"/>
</dbReference>
<evidence type="ECO:0000313" key="8">
    <source>
        <dbReference type="Proteomes" id="UP000182192"/>
    </source>
</evidence>
<dbReference type="SUPFAM" id="SSF48557">
    <property type="entry name" value="L-aspartase-like"/>
    <property type="match status" value="1"/>
</dbReference>
<evidence type="ECO:0000259" key="6">
    <source>
        <dbReference type="SMART" id="SM00998"/>
    </source>
</evidence>
<keyword evidence="2 5" id="KW-0658">Purine biosynthesis</keyword>
<evidence type="ECO:0000256" key="1">
    <source>
        <dbReference type="ARBA" id="ARBA00022605"/>
    </source>
</evidence>
<comment type="pathway">
    <text evidence="5">Purine metabolism; IMP biosynthesis via de novo pathway; 5-amino-1-(5-phospho-D-ribosyl)imidazole-4-carboxamide from 5-amino-1-(5-phospho-D-ribosyl)imidazole-4-carboxylate: step 2/2.</text>
</comment>
<comment type="catalytic activity">
    <reaction evidence="5">
        <text>(2S)-2-[5-amino-1-(5-phospho-beta-D-ribosyl)imidazole-4-carboxamido]succinate = 5-amino-1-(5-phospho-beta-D-ribosyl)imidazole-4-carboxamide + fumarate</text>
        <dbReference type="Rhea" id="RHEA:23920"/>
        <dbReference type="ChEBI" id="CHEBI:29806"/>
        <dbReference type="ChEBI" id="CHEBI:58443"/>
        <dbReference type="ChEBI" id="CHEBI:58475"/>
        <dbReference type="EC" id="4.3.2.2"/>
    </reaction>
</comment>
<dbReference type="InterPro" id="IPR022761">
    <property type="entry name" value="Fumarate_lyase_N"/>
</dbReference>
<dbReference type="eggNOG" id="COG0015">
    <property type="taxonomic scope" value="Bacteria"/>
</dbReference>
<dbReference type="FunFam" id="1.10.275.60:FF:000001">
    <property type="entry name" value="Adenylosuccinate lyase"/>
    <property type="match status" value="1"/>
</dbReference>
<organism evidence="7 8">
    <name type="scientific">Ruminococcus albus</name>
    <dbReference type="NCBI Taxonomy" id="1264"/>
    <lineage>
        <taxon>Bacteria</taxon>
        <taxon>Bacillati</taxon>
        <taxon>Bacillota</taxon>
        <taxon>Clostridia</taxon>
        <taxon>Eubacteriales</taxon>
        <taxon>Oscillospiraceae</taxon>
        <taxon>Ruminococcus</taxon>
    </lineage>
</organism>
<comment type="catalytic activity">
    <reaction evidence="5">
        <text>N(6)-(1,2-dicarboxyethyl)-AMP = fumarate + AMP</text>
        <dbReference type="Rhea" id="RHEA:16853"/>
        <dbReference type="ChEBI" id="CHEBI:29806"/>
        <dbReference type="ChEBI" id="CHEBI:57567"/>
        <dbReference type="ChEBI" id="CHEBI:456215"/>
        <dbReference type="EC" id="4.3.2.2"/>
    </reaction>
</comment>
<sequence length="479" mass="53742">MSTNSYESPFCTRYASKEMQYIFSADKKFTTWRKLWVALARAEMKLGLNVTQAQVDELAAHINDVDYDKAAEYEKKFRHDVMAHVHTYGEVCPKAKAIIHMGATSCYVGDNTDVIIMRDALTIVKRKLVKVIDQLAKFADKYKSLPCLAYTHLQPAQLTTVGKRATLWCNELVMDLEDLDFQLGRLKLLGSKGTTGTQASFMELFHGDTDKVKELEKLIAEEMGFDAVVPVSGQTYSRKVDFAVCQVLAAISQSAMKFGNDIRLLQSFKEIEEPFEKTQIGSSAMAYKRNPMRDERICSLARYVMCDVLNPAFTAGTQWFERTLDDSANKRISVAEAFLGVDAILNIMLNVTDPENGLVVYDKIITKRVMAELPFMATENVIMDACEKGGDRQELHEHIRKLSMIAGAHVKQDGLDNDLADLIAADPIFKVTREELAEIMKPENYIGRCPQQVDEFIANVVKPIIDANGVSDDVAEINV</sequence>
<dbReference type="InterPro" id="IPR019468">
    <property type="entry name" value="AdenyloSucc_lyase_C"/>
</dbReference>
<evidence type="ECO:0000256" key="2">
    <source>
        <dbReference type="ARBA" id="ARBA00022755"/>
    </source>
</evidence>
<dbReference type="GO" id="GO:0004018">
    <property type="term" value="F:N6-(1,2-dicarboxyethyl)AMP AMP-lyase (fumarate-forming) activity"/>
    <property type="evidence" value="ECO:0007669"/>
    <property type="project" value="UniProtKB-UniRule"/>
</dbReference>
<keyword evidence="1" id="KW-0028">Amino-acid biosynthesis</keyword>
<dbReference type="GO" id="GO:0070626">
    <property type="term" value="F:(S)-2-(5-amino-1-(5-phospho-D-ribosyl)imidazole-4-carboxamido) succinate lyase (fumarate-forming) activity"/>
    <property type="evidence" value="ECO:0007669"/>
    <property type="project" value="TreeGrafter"/>
</dbReference>
<dbReference type="GO" id="GO:0006189">
    <property type="term" value="P:'de novo' IMP biosynthetic process"/>
    <property type="evidence" value="ECO:0007669"/>
    <property type="project" value="UniProtKB-UniPathway"/>
</dbReference>
<dbReference type="PROSITE" id="PS00163">
    <property type="entry name" value="FUMARATE_LYASES"/>
    <property type="match status" value="1"/>
</dbReference>
<dbReference type="GO" id="GO:0008652">
    <property type="term" value="P:amino acid biosynthetic process"/>
    <property type="evidence" value="ECO:0007669"/>
    <property type="project" value="UniProtKB-KW"/>
</dbReference>
<dbReference type="UniPathway" id="UPA00074">
    <property type="reaction ID" value="UER00132"/>
</dbReference>
<evidence type="ECO:0000256" key="3">
    <source>
        <dbReference type="ARBA" id="ARBA00023239"/>
    </source>
</evidence>
<evidence type="ECO:0000313" key="7">
    <source>
        <dbReference type="EMBL" id="SFB73375.1"/>
    </source>
</evidence>
<gene>
    <name evidence="7" type="ORF">SAMN02910406_00389</name>
</gene>
<dbReference type="InterPro" id="IPR020557">
    <property type="entry name" value="Fumarate_lyase_CS"/>
</dbReference>
<dbReference type="GO" id="GO:0005829">
    <property type="term" value="C:cytosol"/>
    <property type="evidence" value="ECO:0007669"/>
    <property type="project" value="TreeGrafter"/>
</dbReference>
<protein>
    <recommendedName>
        <fullName evidence="4 5">Adenylosuccinate lyase</fullName>
        <shortName evidence="5">ASL</shortName>
        <ecNumber evidence="4 5">4.3.2.2</ecNumber>
    </recommendedName>
    <alternativeName>
        <fullName evidence="5">Adenylosuccinase</fullName>
    </alternativeName>
</protein>
<dbReference type="Gene3D" id="1.20.200.10">
    <property type="entry name" value="Fumarase/aspartase (Central domain)"/>
    <property type="match status" value="1"/>
</dbReference>
<comment type="similarity">
    <text evidence="5">Belongs to the lyase 1 family. Adenylosuccinate lyase subfamily.</text>
</comment>
<accession>A0A1I1DEJ2</accession>
<dbReference type="CDD" id="cd03302">
    <property type="entry name" value="Adenylsuccinate_lyase_2"/>
    <property type="match status" value="1"/>
</dbReference>
<dbReference type="NCBIfam" id="TIGR00928">
    <property type="entry name" value="purB"/>
    <property type="match status" value="1"/>
</dbReference>
<dbReference type="PANTHER" id="PTHR43172:SF1">
    <property type="entry name" value="ADENYLOSUCCINATE LYASE"/>
    <property type="match status" value="1"/>
</dbReference>
<dbReference type="PANTHER" id="PTHR43172">
    <property type="entry name" value="ADENYLOSUCCINATE LYASE"/>
    <property type="match status" value="1"/>
</dbReference>
<evidence type="ECO:0000256" key="5">
    <source>
        <dbReference type="RuleBase" id="RU361172"/>
    </source>
</evidence>
<keyword evidence="3 5" id="KW-0456">Lyase</keyword>
<name>A0A1I1DEJ2_RUMAL</name>
<dbReference type="Gene3D" id="1.10.275.60">
    <property type="match status" value="1"/>
</dbReference>
<proteinExistence type="inferred from homology"/>
<comment type="pathway">
    <text evidence="5">Purine metabolism; AMP biosynthesis via de novo pathway; AMP from IMP: step 2/2.</text>
</comment>